<evidence type="ECO:0000259" key="12">
    <source>
        <dbReference type="PROSITE" id="PS50893"/>
    </source>
</evidence>
<reference evidence="13 14" key="1">
    <citation type="submission" date="2011-02" db="EMBL/GenBank/DDBJ databases">
        <title>The Genome Sequence of Sphaeroforma arctica JP610.</title>
        <authorList>
            <consortium name="The Broad Institute Genome Sequencing Platform"/>
            <person name="Russ C."/>
            <person name="Cuomo C."/>
            <person name="Young S.K."/>
            <person name="Zeng Q."/>
            <person name="Gargeya S."/>
            <person name="Alvarado L."/>
            <person name="Berlin A."/>
            <person name="Chapman S.B."/>
            <person name="Chen Z."/>
            <person name="Freedman E."/>
            <person name="Gellesch M."/>
            <person name="Goldberg J."/>
            <person name="Griggs A."/>
            <person name="Gujja S."/>
            <person name="Heilman E."/>
            <person name="Heiman D."/>
            <person name="Howarth C."/>
            <person name="Mehta T."/>
            <person name="Neiman D."/>
            <person name="Pearson M."/>
            <person name="Roberts A."/>
            <person name="Saif S."/>
            <person name="Shea T."/>
            <person name="Shenoy N."/>
            <person name="Sisk P."/>
            <person name="Stolte C."/>
            <person name="Sykes S."/>
            <person name="White J."/>
            <person name="Yandava C."/>
            <person name="Burger G."/>
            <person name="Gray M.W."/>
            <person name="Holland P.W.H."/>
            <person name="King N."/>
            <person name="Lang F.B.F."/>
            <person name="Roger A.J."/>
            <person name="Ruiz-Trillo I."/>
            <person name="Haas B."/>
            <person name="Nusbaum C."/>
            <person name="Birren B."/>
        </authorList>
    </citation>
    <scope>NUCLEOTIDE SEQUENCE [LARGE SCALE GENOMIC DNA]</scope>
    <source>
        <strain evidence="13 14">JP610</strain>
    </source>
</reference>
<dbReference type="FunFam" id="3.40.50.300:FF:000193">
    <property type="entry name" value="Probable Elongation factor 3"/>
    <property type="match status" value="1"/>
</dbReference>
<accession>A0A0L0G3D2</accession>
<evidence type="ECO:0000256" key="10">
    <source>
        <dbReference type="ARBA" id="ARBA00049360"/>
    </source>
</evidence>
<protein>
    <recommendedName>
        <fullName evidence="12">ABC transporter domain-containing protein</fullName>
    </recommendedName>
</protein>
<evidence type="ECO:0000256" key="8">
    <source>
        <dbReference type="ARBA" id="ARBA00022840"/>
    </source>
</evidence>
<keyword evidence="14" id="KW-1185">Reference proteome</keyword>
<evidence type="ECO:0000256" key="5">
    <source>
        <dbReference type="ARBA" id="ARBA00022737"/>
    </source>
</evidence>
<dbReference type="PROSITE" id="PS00211">
    <property type="entry name" value="ABC_TRANSPORTER_1"/>
    <property type="match status" value="2"/>
</dbReference>
<keyword evidence="9" id="KW-0648">Protein biosynthesis</keyword>
<evidence type="ECO:0000256" key="7">
    <source>
        <dbReference type="ARBA" id="ARBA00022768"/>
    </source>
</evidence>
<feature type="compositionally biased region" description="Basic residues" evidence="11">
    <location>
        <begin position="1000"/>
        <end position="1018"/>
    </location>
</feature>
<feature type="domain" description="ABC transporter" evidence="12">
    <location>
        <begin position="411"/>
        <end position="629"/>
    </location>
</feature>
<name>A0A0L0G3D2_9EUKA</name>
<comment type="pathway">
    <text evidence="2">Protein biosynthesis; polypeptide chain elongation.</text>
</comment>
<keyword evidence="5" id="KW-0677">Repeat</keyword>
<dbReference type="SUPFAM" id="SSF52540">
    <property type="entry name" value="P-loop containing nucleoside triphosphate hydrolases"/>
    <property type="match status" value="2"/>
</dbReference>
<dbReference type="Pfam" id="PF24987">
    <property type="entry name" value="HEAT_EF3_N"/>
    <property type="match status" value="1"/>
</dbReference>
<dbReference type="SUPFAM" id="SSF48371">
    <property type="entry name" value="ARM repeat"/>
    <property type="match status" value="1"/>
</dbReference>
<dbReference type="InterPro" id="IPR017871">
    <property type="entry name" value="ABC_transporter-like_CS"/>
</dbReference>
<proteinExistence type="inferred from homology"/>
<evidence type="ECO:0000313" key="13">
    <source>
        <dbReference type="EMBL" id="KNC83351.1"/>
    </source>
</evidence>
<evidence type="ECO:0000313" key="14">
    <source>
        <dbReference type="Proteomes" id="UP000054560"/>
    </source>
</evidence>
<dbReference type="STRING" id="667725.A0A0L0G3D2"/>
<sequence>MTTFSDLVAKAEVVATRDEAVSAVASCVSDKDFLNKGDAVKALTDSMNKPAKGGAVAREGALCVAEALVNNNGPAVEPFLVAILPKVVELQGDKVRPVALKAVTVGEAVIAAIQPNQVGAVVPLLCQKQQKWNVNVFRLESIAALIKRCPLQMQPFMGDIVTALSEAMWDLKAEVKAAAKSCMNDACESVDNKDIKPFIPKLIAAIEKPAVVPETIHALAATTFVQAVNYGALCIMAPILLRGFTERSSATKRQCARIIENMAKLVDEPRDVAPFLPKLLPKLEEAMEEVADPECREVCGKAAAILKKRGDMTKVKDVTLYGKESFEPVYTKALAKDTATAVSDYCAYISSSLIATRMLDDEDWNTALLPTMELFVSGNAKETLSNIVTEVHVDHAPIVEVEEGEEDAEELCNTNFSLAYGSKILLSNTQLRLLRGNRYGLIGQNDSGKTSLMKAIADNRVEGFPSPEEVRTIFVETDIQGELSDLSVVEYMFADELLKKMGATHEEMEKILNEVGFKDGSPANTSTSVGALSGGWKMKLALARAMLLKADILLLDEPTNHLDVHNVKWVQDYLTSLDGVTSILVSHDSKFLDIVCTHIIQISDLKLGFFKGNLSDFVVDHPEAMSYFKLKSTKQKFSFPKPGHLDGINSKGKPILKMSNITFTYPGAEKPQLKNVTVRCSLASRVACVGVNGAGKSTMIKLLTGELIPDTGSGEVWKHPNVRTAYVAQHAFHHIESHLEKTPNEYIRWRYEHGKDKEALEKITLIATEEEKEQMAKPIQIEYENDDGKIIKEKRTFSEFTEGRREGKRGDKEYEVRWNGIAEPSYVSERKLEEAGFAKLLKIVDEAIAMRAGSYLRPLSMANVEKHLEDVGLEREFGSHSRLAALSGGQKVKVVLAACTWHAPHMLILDEPTNYLDRDSLGALAGAIEEFEGGVVMITHNNEFCSSLCPETWVLENNTLNLKGDPEWMKNALKEKIVDEGGPATMTDAYGNVTKVKAKKKALSRAEKKKRDKRRAARRAQGIETDTESESE</sequence>
<feature type="domain" description="ABC transporter" evidence="12">
    <location>
        <begin position="656"/>
        <end position="982"/>
    </location>
</feature>
<dbReference type="PANTHER" id="PTHR19211">
    <property type="entry name" value="ATP-BINDING TRANSPORT PROTEIN-RELATED"/>
    <property type="match status" value="1"/>
</dbReference>
<dbReference type="Proteomes" id="UP000054560">
    <property type="component" value="Unassembled WGS sequence"/>
</dbReference>
<comment type="subcellular location">
    <subcellularLocation>
        <location evidence="1">Cytoplasm</location>
    </subcellularLocation>
</comment>
<dbReference type="RefSeq" id="XP_014157253.1">
    <property type="nucleotide sequence ID" value="XM_014301778.1"/>
</dbReference>
<dbReference type="AlphaFoldDB" id="A0A0L0G3D2"/>
<dbReference type="PROSITE" id="PS50893">
    <property type="entry name" value="ABC_TRANSPORTER_2"/>
    <property type="match status" value="2"/>
</dbReference>
<dbReference type="PANTHER" id="PTHR19211:SF5">
    <property type="entry name" value="ELONGATION FACTOR 3A-RELATED"/>
    <property type="match status" value="1"/>
</dbReference>
<dbReference type="Pfam" id="PF24984">
    <property type="entry name" value="HEAT_EF3_GNC1"/>
    <property type="match status" value="1"/>
</dbReference>
<dbReference type="EMBL" id="KQ241841">
    <property type="protein sequence ID" value="KNC83351.1"/>
    <property type="molecule type" value="Genomic_DNA"/>
</dbReference>
<dbReference type="GO" id="GO:0005524">
    <property type="term" value="F:ATP binding"/>
    <property type="evidence" value="ECO:0007669"/>
    <property type="project" value="UniProtKB-KW"/>
</dbReference>
<dbReference type="Pfam" id="PF00005">
    <property type="entry name" value="ABC_tran"/>
    <property type="match status" value="2"/>
</dbReference>
<evidence type="ECO:0000256" key="2">
    <source>
        <dbReference type="ARBA" id="ARBA00004815"/>
    </source>
</evidence>
<evidence type="ECO:0000256" key="4">
    <source>
        <dbReference type="ARBA" id="ARBA00022490"/>
    </source>
</evidence>
<keyword evidence="8" id="KW-0067">ATP-binding</keyword>
<comment type="catalytic activity">
    <reaction evidence="10">
        <text>ATP + H2O = ADP + phosphate + H(+)</text>
        <dbReference type="Rhea" id="RHEA:13065"/>
        <dbReference type="ChEBI" id="CHEBI:15377"/>
        <dbReference type="ChEBI" id="CHEBI:15378"/>
        <dbReference type="ChEBI" id="CHEBI:30616"/>
        <dbReference type="ChEBI" id="CHEBI:43474"/>
        <dbReference type="ChEBI" id="CHEBI:456216"/>
    </reaction>
</comment>
<evidence type="ECO:0000256" key="3">
    <source>
        <dbReference type="ARBA" id="ARBA00011054"/>
    </source>
</evidence>
<dbReference type="Gene3D" id="1.25.10.10">
    <property type="entry name" value="Leucine-rich Repeat Variant"/>
    <property type="match status" value="1"/>
</dbReference>
<evidence type="ECO:0000256" key="6">
    <source>
        <dbReference type="ARBA" id="ARBA00022741"/>
    </source>
</evidence>
<dbReference type="GO" id="GO:0005737">
    <property type="term" value="C:cytoplasm"/>
    <property type="evidence" value="ECO:0007669"/>
    <property type="project" value="UniProtKB-SubCell"/>
</dbReference>
<gene>
    <name evidence="13" type="ORF">SARC_04403</name>
</gene>
<evidence type="ECO:0000256" key="9">
    <source>
        <dbReference type="ARBA" id="ARBA00022917"/>
    </source>
</evidence>
<dbReference type="UniPathway" id="UPA00345"/>
<dbReference type="Gene3D" id="2.40.50.990">
    <property type="match status" value="1"/>
</dbReference>
<keyword evidence="4" id="KW-0963">Cytoplasm</keyword>
<comment type="similarity">
    <text evidence="3">Belongs to the ABC transporter superfamily. ABCF family. EF3 subfamily.</text>
</comment>
<feature type="region of interest" description="Disordered" evidence="11">
    <location>
        <begin position="1000"/>
        <end position="1032"/>
    </location>
</feature>
<evidence type="ECO:0000256" key="11">
    <source>
        <dbReference type="SAM" id="MobiDB-lite"/>
    </source>
</evidence>
<dbReference type="CDD" id="cd03221">
    <property type="entry name" value="ABCF_EF-3"/>
    <property type="match status" value="1"/>
</dbReference>
<dbReference type="InterPro" id="IPR047038">
    <property type="entry name" value="eEF3_chromodomain-like_sf"/>
</dbReference>
<keyword evidence="6" id="KW-0547">Nucleotide-binding</keyword>
<dbReference type="GeneID" id="25904907"/>
<evidence type="ECO:0000256" key="1">
    <source>
        <dbReference type="ARBA" id="ARBA00004496"/>
    </source>
</evidence>
<dbReference type="InterPro" id="IPR003439">
    <property type="entry name" value="ABC_transporter-like_ATP-bd"/>
</dbReference>
<keyword evidence="7" id="KW-0251">Elongation factor</keyword>
<dbReference type="SMART" id="SM00382">
    <property type="entry name" value="AAA"/>
    <property type="match status" value="2"/>
</dbReference>
<dbReference type="eggNOG" id="KOG0062">
    <property type="taxonomic scope" value="Eukaryota"/>
</dbReference>
<organism evidence="13 14">
    <name type="scientific">Sphaeroforma arctica JP610</name>
    <dbReference type="NCBI Taxonomy" id="667725"/>
    <lineage>
        <taxon>Eukaryota</taxon>
        <taxon>Ichthyosporea</taxon>
        <taxon>Ichthyophonida</taxon>
        <taxon>Sphaeroforma</taxon>
    </lineage>
</organism>
<dbReference type="OrthoDB" id="2110130at2759"/>
<dbReference type="eggNOG" id="KOG1242">
    <property type="taxonomic scope" value="Eukaryota"/>
</dbReference>
<dbReference type="InterPro" id="IPR003593">
    <property type="entry name" value="AAA+_ATPase"/>
</dbReference>
<dbReference type="InterPro" id="IPR050611">
    <property type="entry name" value="ABCF"/>
</dbReference>
<dbReference type="Gene3D" id="3.40.50.300">
    <property type="entry name" value="P-loop containing nucleotide triphosphate hydrolases"/>
    <property type="match status" value="2"/>
</dbReference>
<dbReference type="InterPro" id="IPR016024">
    <property type="entry name" value="ARM-type_fold"/>
</dbReference>
<dbReference type="InterPro" id="IPR011989">
    <property type="entry name" value="ARM-like"/>
</dbReference>
<dbReference type="GO" id="GO:0016887">
    <property type="term" value="F:ATP hydrolysis activity"/>
    <property type="evidence" value="ECO:0007669"/>
    <property type="project" value="InterPro"/>
</dbReference>
<dbReference type="GO" id="GO:0003746">
    <property type="term" value="F:translation elongation factor activity"/>
    <property type="evidence" value="ECO:0007669"/>
    <property type="project" value="UniProtKB-KW"/>
</dbReference>
<dbReference type="InterPro" id="IPR027417">
    <property type="entry name" value="P-loop_NTPase"/>
</dbReference>